<dbReference type="AlphaFoldDB" id="A0A2P2LS29"/>
<accession>A0A2P2LS29</accession>
<name>A0A2P2LS29_RHIMU</name>
<dbReference type="EMBL" id="GGEC01040292">
    <property type="protein sequence ID" value="MBX20776.1"/>
    <property type="molecule type" value="Transcribed_RNA"/>
</dbReference>
<feature type="region of interest" description="Disordered" evidence="1">
    <location>
        <begin position="1"/>
        <end position="29"/>
    </location>
</feature>
<feature type="compositionally biased region" description="Basic and acidic residues" evidence="1">
    <location>
        <begin position="75"/>
        <end position="96"/>
    </location>
</feature>
<protein>
    <submittedName>
        <fullName evidence="2">Uncharacterized protein</fullName>
    </submittedName>
</protein>
<organism evidence="2">
    <name type="scientific">Rhizophora mucronata</name>
    <name type="common">Asiatic mangrove</name>
    <dbReference type="NCBI Taxonomy" id="61149"/>
    <lineage>
        <taxon>Eukaryota</taxon>
        <taxon>Viridiplantae</taxon>
        <taxon>Streptophyta</taxon>
        <taxon>Embryophyta</taxon>
        <taxon>Tracheophyta</taxon>
        <taxon>Spermatophyta</taxon>
        <taxon>Magnoliopsida</taxon>
        <taxon>eudicotyledons</taxon>
        <taxon>Gunneridae</taxon>
        <taxon>Pentapetalae</taxon>
        <taxon>rosids</taxon>
        <taxon>fabids</taxon>
        <taxon>Malpighiales</taxon>
        <taxon>Rhizophoraceae</taxon>
        <taxon>Rhizophora</taxon>
    </lineage>
</organism>
<sequence>MIVHRFGSETSREARSKTNQAQNTNSSYQSRLIEQTTIQDFPIQSSLIHNLNDSRSKNKDRPQLTIQDAGKRKKILCEEIRQQSVPDERRNRNSNK</sequence>
<proteinExistence type="predicted"/>
<evidence type="ECO:0000313" key="2">
    <source>
        <dbReference type="EMBL" id="MBX20776.1"/>
    </source>
</evidence>
<feature type="compositionally biased region" description="Polar residues" evidence="1">
    <location>
        <begin position="17"/>
        <end position="29"/>
    </location>
</feature>
<feature type="region of interest" description="Disordered" evidence="1">
    <location>
        <begin position="49"/>
        <end position="96"/>
    </location>
</feature>
<evidence type="ECO:0000256" key="1">
    <source>
        <dbReference type="SAM" id="MobiDB-lite"/>
    </source>
</evidence>
<feature type="compositionally biased region" description="Basic and acidic residues" evidence="1">
    <location>
        <begin position="52"/>
        <end position="62"/>
    </location>
</feature>
<reference evidence="2" key="1">
    <citation type="submission" date="2018-02" db="EMBL/GenBank/DDBJ databases">
        <title>Rhizophora mucronata_Transcriptome.</title>
        <authorList>
            <person name="Meera S.P."/>
            <person name="Sreeshan A."/>
            <person name="Augustine A."/>
        </authorList>
    </citation>
    <scope>NUCLEOTIDE SEQUENCE</scope>
    <source>
        <tissue evidence="2">Leaf</tissue>
    </source>
</reference>
<feature type="compositionally biased region" description="Basic and acidic residues" evidence="1">
    <location>
        <begin position="1"/>
        <end position="16"/>
    </location>
</feature>